<keyword evidence="2" id="KW-1185">Reference proteome</keyword>
<sequence>MPDRWPLRYRIAHRLHCQVNRLHRYAGTRATWWLARSLVPELVAEVERLRQQRTIETVEELVRFEFPDIWTHVTQRWPTSTPFTQACKVAEEAGEVVGAVIKQREGRRTEEAVLDELADTVIAAISAIQARSDSAEQVVLDRWVQVRSR</sequence>
<dbReference type="EMBL" id="AP022599">
    <property type="protein sequence ID" value="BBY78914.1"/>
    <property type="molecule type" value="Genomic_DNA"/>
</dbReference>
<accession>A0A7I7UBT6</accession>
<dbReference type="RefSeq" id="WP_163896461.1">
    <property type="nucleotide sequence ID" value="NZ_AP022599.1"/>
</dbReference>
<reference evidence="1 2" key="1">
    <citation type="journal article" date="2019" name="Emerg. Microbes Infect.">
        <title>Comprehensive subspecies identification of 175 nontuberculous mycobacteria species based on 7547 genomic profiles.</title>
        <authorList>
            <person name="Matsumoto Y."/>
            <person name="Kinjo T."/>
            <person name="Motooka D."/>
            <person name="Nabeya D."/>
            <person name="Jung N."/>
            <person name="Uechi K."/>
            <person name="Horii T."/>
            <person name="Iida T."/>
            <person name="Fujita J."/>
            <person name="Nakamura S."/>
        </authorList>
    </citation>
    <scope>NUCLEOTIDE SEQUENCE [LARGE SCALE GENOMIC DNA]</scope>
    <source>
        <strain evidence="1 2">JCM 6370</strain>
    </source>
</reference>
<organism evidence="1 2">
    <name type="scientific">Mycolicibacterium pulveris</name>
    <name type="common">Mycobacterium pulveris</name>
    <dbReference type="NCBI Taxonomy" id="36813"/>
    <lineage>
        <taxon>Bacteria</taxon>
        <taxon>Bacillati</taxon>
        <taxon>Actinomycetota</taxon>
        <taxon>Actinomycetes</taxon>
        <taxon>Mycobacteriales</taxon>
        <taxon>Mycobacteriaceae</taxon>
        <taxon>Mycolicibacterium</taxon>
    </lineage>
</organism>
<evidence type="ECO:0000313" key="2">
    <source>
        <dbReference type="Proteomes" id="UP000467252"/>
    </source>
</evidence>
<dbReference type="AlphaFoldDB" id="A0A7I7UBT6"/>
<evidence type="ECO:0000313" key="1">
    <source>
        <dbReference type="EMBL" id="BBY78914.1"/>
    </source>
</evidence>
<gene>
    <name evidence="1" type="ORF">MPUL_00720</name>
</gene>
<name>A0A7I7UBT6_MYCPV</name>
<dbReference type="Proteomes" id="UP000467252">
    <property type="component" value="Chromosome"/>
</dbReference>
<dbReference type="SUPFAM" id="SSF101386">
    <property type="entry name" value="all-alpha NTP pyrophosphatases"/>
    <property type="match status" value="1"/>
</dbReference>
<proteinExistence type="predicted"/>
<protein>
    <submittedName>
        <fullName evidence="1">Uncharacterized protein</fullName>
    </submittedName>
</protein>